<dbReference type="Proteomes" id="UP001287282">
    <property type="component" value="Unassembled WGS sequence"/>
</dbReference>
<evidence type="ECO:0000313" key="3">
    <source>
        <dbReference type="Proteomes" id="UP001287282"/>
    </source>
</evidence>
<protein>
    <submittedName>
        <fullName evidence="2">Uncharacterized protein</fullName>
    </submittedName>
</protein>
<sequence length="90" mass="9835">ERRREPQRLVRQSPPPVRAAPQPRAREPSHDYVASADEQIIVTATKTDLPYSHFAGVATRLDGDDLAFGGERGTESILSRIATVSSTHLG</sequence>
<dbReference type="EMBL" id="JAWJBA010000339">
    <property type="protein sequence ID" value="MDV2687121.1"/>
    <property type="molecule type" value="Genomic_DNA"/>
</dbReference>
<evidence type="ECO:0000256" key="1">
    <source>
        <dbReference type="SAM" id="MobiDB-lite"/>
    </source>
</evidence>
<comment type="caution">
    <text evidence="2">The sequence shown here is derived from an EMBL/GenBank/DDBJ whole genome shotgun (WGS) entry which is preliminary data.</text>
</comment>
<accession>A0ABU3XGW9</accession>
<organism evidence="2 3">
    <name type="scientific">Alkalihalophilus lindianensis</name>
    <dbReference type="NCBI Taxonomy" id="1630542"/>
    <lineage>
        <taxon>Bacteria</taxon>
        <taxon>Bacillati</taxon>
        <taxon>Bacillota</taxon>
        <taxon>Bacilli</taxon>
        <taxon>Bacillales</taxon>
        <taxon>Bacillaceae</taxon>
        <taxon>Alkalihalophilus</taxon>
    </lineage>
</organism>
<gene>
    <name evidence="2" type="ORF">RYX56_22495</name>
</gene>
<feature type="region of interest" description="Disordered" evidence="1">
    <location>
        <begin position="1"/>
        <end position="31"/>
    </location>
</feature>
<name>A0ABU3XGW9_9BACI</name>
<keyword evidence="3" id="KW-1185">Reference proteome</keyword>
<reference evidence="2 3" key="1">
    <citation type="submission" date="2023-10" db="EMBL/GenBank/DDBJ databases">
        <title>Screening of Alkalihalobacillus lindianensis BZ-TG-R113 and Its Alleviation of Salt Stress on Rapeseed Growth.</title>
        <authorList>
            <person name="Zhao B."/>
            <person name="Guo T."/>
        </authorList>
    </citation>
    <scope>NUCLEOTIDE SEQUENCE [LARGE SCALE GENOMIC DNA]</scope>
    <source>
        <strain evidence="2 3">BZ-TG-R113</strain>
    </source>
</reference>
<feature type="non-terminal residue" evidence="2">
    <location>
        <position position="1"/>
    </location>
</feature>
<evidence type="ECO:0000313" key="2">
    <source>
        <dbReference type="EMBL" id="MDV2687121.1"/>
    </source>
</evidence>
<proteinExistence type="predicted"/>
<feature type="non-terminal residue" evidence="2">
    <location>
        <position position="90"/>
    </location>
</feature>